<evidence type="ECO:0000313" key="1">
    <source>
        <dbReference type="EMBL" id="KAJ4369200.1"/>
    </source>
</evidence>
<accession>A0A9W8Y6P8</accession>
<dbReference type="EMBL" id="JAPEUY010000010">
    <property type="protein sequence ID" value="KAJ4369200.1"/>
    <property type="molecule type" value="Genomic_DNA"/>
</dbReference>
<evidence type="ECO:0000313" key="2">
    <source>
        <dbReference type="Proteomes" id="UP001140560"/>
    </source>
</evidence>
<dbReference type="OrthoDB" id="416217at2759"/>
<gene>
    <name evidence="1" type="ORF">N0V83_006285</name>
</gene>
<dbReference type="Proteomes" id="UP001140560">
    <property type="component" value="Unassembled WGS sequence"/>
</dbReference>
<organism evidence="1 2">
    <name type="scientific">Neocucurbitaria cava</name>
    <dbReference type="NCBI Taxonomy" id="798079"/>
    <lineage>
        <taxon>Eukaryota</taxon>
        <taxon>Fungi</taxon>
        <taxon>Dikarya</taxon>
        <taxon>Ascomycota</taxon>
        <taxon>Pezizomycotina</taxon>
        <taxon>Dothideomycetes</taxon>
        <taxon>Pleosporomycetidae</taxon>
        <taxon>Pleosporales</taxon>
        <taxon>Pleosporineae</taxon>
        <taxon>Cucurbitariaceae</taxon>
        <taxon>Neocucurbitaria</taxon>
    </lineage>
</organism>
<comment type="caution">
    <text evidence="1">The sequence shown here is derived from an EMBL/GenBank/DDBJ whole genome shotgun (WGS) entry which is preliminary data.</text>
</comment>
<name>A0A9W8Y6P8_9PLEO</name>
<proteinExistence type="predicted"/>
<keyword evidence="2" id="KW-1185">Reference proteome</keyword>
<reference evidence="1" key="1">
    <citation type="submission" date="2022-10" db="EMBL/GenBank/DDBJ databases">
        <title>Tapping the CABI collections for fungal endophytes: first genome assemblies for Collariella, Neodidymelliopsis, Ascochyta clinopodiicola, Didymella pomorum, Didymosphaeria variabile, Neocosmospora piperis and Neocucurbitaria cava.</title>
        <authorList>
            <person name="Hill R."/>
        </authorList>
    </citation>
    <scope>NUCLEOTIDE SEQUENCE</scope>
    <source>
        <strain evidence="1">IMI 356814</strain>
    </source>
</reference>
<protein>
    <submittedName>
        <fullName evidence="1">Uncharacterized protein</fullName>
    </submittedName>
</protein>
<dbReference type="AlphaFoldDB" id="A0A9W8Y6P8"/>
<sequence>MLALSGSHLAIQVDNPQTTLALSHRQKAITGLEEAFTQWPPSAENAHIMLATTYLLSFQASYLPDGFVDMVSETAATPVSTDTSTEATMLEGEAYKHCGAIHGEVKFTNPLFPADLTLPFEDIDWDNITAPPSTSPDPVRSFNALMSTLLILTTWPYEEIAHVLSPTNQLGNVVMAHFCAMRAIVSPLSAPRAAFRAPVDAVVAWNAQFVAAVKDDEDVKWTEYVEWPKKIVRCLQACLAEKKNLTFRDLRSMVLNDPGAFIEGRASQSRGYDN</sequence>